<name>A0ABQ8C0J9_BRANA</name>
<evidence type="ECO:0000256" key="5">
    <source>
        <dbReference type="ARBA" id="ARBA00023136"/>
    </source>
</evidence>
<organism evidence="9 10">
    <name type="scientific">Brassica napus</name>
    <name type="common">Rape</name>
    <dbReference type="NCBI Taxonomy" id="3708"/>
    <lineage>
        <taxon>Eukaryota</taxon>
        <taxon>Viridiplantae</taxon>
        <taxon>Streptophyta</taxon>
        <taxon>Embryophyta</taxon>
        <taxon>Tracheophyta</taxon>
        <taxon>Spermatophyta</taxon>
        <taxon>Magnoliopsida</taxon>
        <taxon>eudicotyledons</taxon>
        <taxon>Gunneridae</taxon>
        <taxon>Pentapetalae</taxon>
        <taxon>rosids</taxon>
        <taxon>malvids</taxon>
        <taxon>Brassicales</taxon>
        <taxon>Brassicaceae</taxon>
        <taxon>Brassiceae</taxon>
        <taxon>Brassica</taxon>
    </lineage>
</organism>
<keyword evidence="3 6" id="KW-0256">Endoplasmic reticulum</keyword>
<comment type="subcellular location">
    <subcellularLocation>
        <location evidence="1 6">Endoplasmic reticulum membrane</location>
        <topology evidence="1 6">Multi-pass membrane protein</topology>
    </subcellularLocation>
</comment>
<dbReference type="PROSITE" id="PS50845">
    <property type="entry name" value="RETICULON"/>
    <property type="match status" value="1"/>
</dbReference>
<evidence type="ECO:0000256" key="4">
    <source>
        <dbReference type="ARBA" id="ARBA00022989"/>
    </source>
</evidence>
<feature type="region of interest" description="Disordered" evidence="7">
    <location>
        <begin position="36"/>
        <end position="65"/>
    </location>
</feature>
<gene>
    <name evidence="9" type="ORF">HID58_033913</name>
</gene>
<dbReference type="Pfam" id="PF02453">
    <property type="entry name" value="Reticulon"/>
    <property type="match status" value="1"/>
</dbReference>
<protein>
    <recommendedName>
        <fullName evidence="6">Reticulon-like protein</fullName>
    </recommendedName>
</protein>
<dbReference type="Proteomes" id="UP000824890">
    <property type="component" value="Unassembled WGS sequence"/>
</dbReference>
<keyword evidence="5" id="KW-0472">Membrane</keyword>
<keyword evidence="10" id="KW-1185">Reference proteome</keyword>
<evidence type="ECO:0000313" key="10">
    <source>
        <dbReference type="Proteomes" id="UP000824890"/>
    </source>
</evidence>
<feature type="compositionally biased region" description="Basic and acidic residues" evidence="7">
    <location>
        <begin position="53"/>
        <end position="63"/>
    </location>
</feature>
<evidence type="ECO:0000259" key="8">
    <source>
        <dbReference type="PROSITE" id="PS50845"/>
    </source>
</evidence>
<dbReference type="InterPro" id="IPR003388">
    <property type="entry name" value="Reticulon"/>
</dbReference>
<sequence length="285" mass="32609">MTALQRLGPRKLRNVLISSFPQATPKKQITNQIKTNRFNGSDRVEASTNRSDTMADERKHEEPLPNLDPTVEVVERESLLDKVSEKPSSPSSLRFTVCSAERGQFTRFSAAENVRLRWLKRFVLGIAADILMWKNKKVSGGATVSWVLFELIEYHLLTLLCHLMIVSLSGVSLFDSLIRLLFSLHQRFLKYTSLKSLFFSLLRGSESKSPWLLLSSRDCFWKESQEVPFPLVLLFTVPLIYDKYEDKVDSYGEKAMAELNKQYAVLDAKMLSKISRGPLTNKKKD</sequence>
<evidence type="ECO:0000313" key="9">
    <source>
        <dbReference type="EMBL" id="KAH0910592.1"/>
    </source>
</evidence>
<evidence type="ECO:0000256" key="6">
    <source>
        <dbReference type="RuleBase" id="RU363132"/>
    </source>
</evidence>
<evidence type="ECO:0000256" key="2">
    <source>
        <dbReference type="ARBA" id="ARBA00022692"/>
    </source>
</evidence>
<dbReference type="EMBL" id="JAGKQM010000009">
    <property type="protein sequence ID" value="KAH0910592.1"/>
    <property type="molecule type" value="Genomic_DNA"/>
</dbReference>
<dbReference type="PANTHER" id="PTHR10994:SF193">
    <property type="entry name" value="RETICULON-LIKE PROTEIN"/>
    <property type="match status" value="1"/>
</dbReference>
<keyword evidence="2" id="KW-0812">Transmembrane</keyword>
<proteinExistence type="predicted"/>
<evidence type="ECO:0000256" key="3">
    <source>
        <dbReference type="ARBA" id="ARBA00022824"/>
    </source>
</evidence>
<evidence type="ECO:0000256" key="7">
    <source>
        <dbReference type="SAM" id="MobiDB-lite"/>
    </source>
</evidence>
<keyword evidence="4" id="KW-1133">Transmembrane helix</keyword>
<feature type="domain" description="Reticulon" evidence="8">
    <location>
        <begin position="127"/>
        <end position="285"/>
    </location>
</feature>
<reference evidence="9 10" key="1">
    <citation type="submission" date="2021-05" db="EMBL/GenBank/DDBJ databases">
        <title>Genome Assembly of Synthetic Allotetraploid Brassica napus Reveals Homoeologous Exchanges between Subgenomes.</title>
        <authorList>
            <person name="Davis J.T."/>
        </authorList>
    </citation>
    <scope>NUCLEOTIDE SEQUENCE [LARGE SCALE GENOMIC DNA]</scope>
    <source>
        <strain evidence="10">cv. Da-Ae</strain>
        <tissue evidence="9">Seedling</tissue>
    </source>
</reference>
<accession>A0ABQ8C0J9</accession>
<dbReference type="InterPro" id="IPR045064">
    <property type="entry name" value="Reticulon-like"/>
</dbReference>
<evidence type="ECO:0000256" key="1">
    <source>
        <dbReference type="ARBA" id="ARBA00004477"/>
    </source>
</evidence>
<comment type="caution">
    <text evidence="9">The sequence shown here is derived from an EMBL/GenBank/DDBJ whole genome shotgun (WGS) entry which is preliminary data.</text>
</comment>
<dbReference type="PANTHER" id="PTHR10994">
    <property type="entry name" value="RETICULON"/>
    <property type="match status" value="1"/>
</dbReference>